<gene>
    <name evidence="1" type="ORF">QAD02_006745</name>
</gene>
<evidence type="ECO:0000313" key="2">
    <source>
        <dbReference type="Proteomes" id="UP001239111"/>
    </source>
</evidence>
<accession>A0ACC2N270</accession>
<sequence>MVIKPIGKRLYVNGFVYVKNKHEATGTVHWECVRYRKRQAKQKCCGRIITTDPELGENVIIIRGLENSKHNHKPSLEDREEAEALLEESLSSKKLEKKSESETTERTINVCKSDSDSSESDQPSQFEMQEPRSLQPVEQTKVDDLVVRSKTNRQKRSRAGRVSYDYDSDGDIEDLGADSYSPSLIGHKLCIDGYIYVRNQTYSNGKIVWECVKYRNHGCPGRAITSDSLTKEKLIVYRGPKDSKHDHTPSEQKVKKAEQISKRRLKPTVVIPSPNTRSKRSRRSANGSHTDFEKPNEDNERIDSVKRVCLNRLDSQMNSANYRSISDPKNSPKSALPKLIGKQLCIDGYIYYTKKYCKTKTVWTCQRNQFTEENCPAIVITSNHLEGETLFVKQGLEKSRHNHLPSLAEVKDAEKFATSVPKKRKSERKTMVQNSNPALSLAKSHKSSFKRSLVDEIESEPADLGPERTQLFPPNEGRRRGSSLMSDPSTYRSFLRRFSKNPVFDTRNVFAALGSIYTSDYGRLRAFAKILDHRQKIENDLEILRSDPEVSIGALNYTSSFDVFGDETDDDTQCETDMTTAVSERVAVDLKNVPEKRISGGIKPSIKPITSSNCNENCNVETSNIKIMGRASGRALLNEECPVKETIIQELSERVFLTSSVNTSSQKNLFPTPCISIDDTSEDELEVESRTKESQLYRKNILDEEKKSESLSSHSVDRYSGNQVFSSPSISVIDSSEDETDAGLDIKRGLDSGKKINDEEVSEIVSSDRTTVSNSESPILPSSSIPSTDLSEGDIGVEQEIGNNAPFFPGKKKTISSIIPPVPAAIPIENVIISKKYKSSIDSINHQVSKIRRNIPLIDLTDDCSVKNEHLGNNQQQLRETVPVN</sequence>
<organism evidence="1 2">
    <name type="scientific">Eretmocerus hayati</name>
    <dbReference type="NCBI Taxonomy" id="131215"/>
    <lineage>
        <taxon>Eukaryota</taxon>
        <taxon>Metazoa</taxon>
        <taxon>Ecdysozoa</taxon>
        <taxon>Arthropoda</taxon>
        <taxon>Hexapoda</taxon>
        <taxon>Insecta</taxon>
        <taxon>Pterygota</taxon>
        <taxon>Neoptera</taxon>
        <taxon>Endopterygota</taxon>
        <taxon>Hymenoptera</taxon>
        <taxon>Apocrita</taxon>
        <taxon>Proctotrupomorpha</taxon>
        <taxon>Chalcidoidea</taxon>
        <taxon>Aphelinidae</taxon>
        <taxon>Aphelininae</taxon>
        <taxon>Eretmocerus</taxon>
    </lineage>
</organism>
<keyword evidence="2" id="KW-1185">Reference proteome</keyword>
<reference evidence="1" key="1">
    <citation type="submission" date="2023-04" db="EMBL/GenBank/DDBJ databases">
        <title>A chromosome-level genome assembly of the parasitoid wasp Eretmocerus hayati.</title>
        <authorList>
            <person name="Zhong Y."/>
            <person name="Liu S."/>
            <person name="Liu Y."/>
        </authorList>
    </citation>
    <scope>NUCLEOTIDE SEQUENCE</scope>
    <source>
        <strain evidence="1">ZJU_SS_LIU_2023</strain>
    </source>
</reference>
<evidence type="ECO:0000313" key="1">
    <source>
        <dbReference type="EMBL" id="KAJ8665083.1"/>
    </source>
</evidence>
<name>A0ACC2N270_9HYME</name>
<proteinExistence type="predicted"/>
<comment type="caution">
    <text evidence="1">The sequence shown here is derived from an EMBL/GenBank/DDBJ whole genome shotgun (WGS) entry which is preliminary data.</text>
</comment>
<dbReference type="EMBL" id="CM056744">
    <property type="protein sequence ID" value="KAJ8665083.1"/>
    <property type="molecule type" value="Genomic_DNA"/>
</dbReference>
<dbReference type="Proteomes" id="UP001239111">
    <property type="component" value="Chromosome 4"/>
</dbReference>
<protein>
    <submittedName>
        <fullName evidence="1">Uncharacterized protein</fullName>
    </submittedName>
</protein>